<dbReference type="Gene3D" id="3.30.420.10">
    <property type="entry name" value="Ribonuclease H-like superfamily/Ribonuclease H"/>
    <property type="match status" value="1"/>
</dbReference>
<sequence length="182" mass="20981">MTLRLNLMCDGTNLSKPTVGRRLKDAETYGKRPARKSFISPKNGRARVELARHHLDWTVADWSRVLFTGESKFNLFESDGAWYVRRSSGERFDPVTLYPQPSMTEDLSWCTALSLDRNGSYFETDATMTGQYYRNMMVDIVLPWAGWILQQDNDPERTSAFVKAAFCELQVRLLEWPSQSPI</sequence>
<dbReference type="Pfam" id="PF01498">
    <property type="entry name" value="HTH_Tnp_Tc3_2"/>
    <property type="match status" value="1"/>
</dbReference>
<organism evidence="2 3">
    <name type="scientific">Teladorsagia circumcincta</name>
    <name type="common">Brown stomach worm</name>
    <name type="synonym">Ostertagia circumcincta</name>
    <dbReference type="NCBI Taxonomy" id="45464"/>
    <lineage>
        <taxon>Eukaryota</taxon>
        <taxon>Metazoa</taxon>
        <taxon>Ecdysozoa</taxon>
        <taxon>Nematoda</taxon>
        <taxon>Chromadorea</taxon>
        <taxon>Rhabditida</taxon>
        <taxon>Rhabditina</taxon>
        <taxon>Rhabditomorpha</taxon>
        <taxon>Strongyloidea</taxon>
        <taxon>Trichostrongylidae</taxon>
        <taxon>Teladorsagia</taxon>
    </lineage>
</organism>
<keyword evidence="3" id="KW-1185">Reference proteome</keyword>
<proteinExistence type="predicted"/>
<dbReference type="AlphaFoldDB" id="A0A2G9TVF2"/>
<feature type="domain" description="Transposase Tc1-like" evidence="1">
    <location>
        <begin position="9"/>
        <end position="56"/>
    </location>
</feature>
<evidence type="ECO:0000313" key="2">
    <source>
        <dbReference type="EMBL" id="PIO62009.1"/>
    </source>
</evidence>
<dbReference type="Proteomes" id="UP000230423">
    <property type="component" value="Unassembled WGS sequence"/>
</dbReference>
<dbReference type="GO" id="GO:0003677">
    <property type="term" value="F:DNA binding"/>
    <property type="evidence" value="ECO:0007669"/>
    <property type="project" value="InterPro"/>
</dbReference>
<name>A0A2G9TVF2_TELCI</name>
<dbReference type="InterPro" id="IPR002492">
    <property type="entry name" value="Transposase_Tc1-like"/>
</dbReference>
<accession>A0A2G9TVF2</accession>
<evidence type="ECO:0000259" key="1">
    <source>
        <dbReference type="Pfam" id="PF01498"/>
    </source>
</evidence>
<gene>
    <name evidence="2" type="ORF">TELCIR_16451</name>
</gene>
<evidence type="ECO:0000313" key="3">
    <source>
        <dbReference type="Proteomes" id="UP000230423"/>
    </source>
</evidence>
<dbReference type="EMBL" id="KZ352710">
    <property type="protein sequence ID" value="PIO62009.1"/>
    <property type="molecule type" value="Genomic_DNA"/>
</dbReference>
<dbReference type="InterPro" id="IPR036397">
    <property type="entry name" value="RNaseH_sf"/>
</dbReference>
<reference evidence="2 3" key="1">
    <citation type="submission" date="2015-09" db="EMBL/GenBank/DDBJ databases">
        <title>Draft genome of the parasitic nematode Teladorsagia circumcincta isolate WARC Sus (inbred).</title>
        <authorList>
            <person name="Mitreva M."/>
        </authorList>
    </citation>
    <scope>NUCLEOTIDE SEQUENCE [LARGE SCALE GENOMIC DNA]</scope>
    <source>
        <strain evidence="2 3">S</strain>
    </source>
</reference>
<protein>
    <recommendedName>
        <fullName evidence="1">Transposase Tc1-like domain-containing protein</fullName>
    </recommendedName>
</protein>
<dbReference type="OrthoDB" id="9996331at2759"/>
<dbReference type="GO" id="GO:0015074">
    <property type="term" value="P:DNA integration"/>
    <property type="evidence" value="ECO:0007669"/>
    <property type="project" value="InterPro"/>
</dbReference>
<dbReference type="GO" id="GO:0006313">
    <property type="term" value="P:DNA transposition"/>
    <property type="evidence" value="ECO:0007669"/>
    <property type="project" value="InterPro"/>
</dbReference>